<evidence type="ECO:0000313" key="3">
    <source>
        <dbReference type="Proteomes" id="UP001555342"/>
    </source>
</evidence>
<dbReference type="SUPFAM" id="SSF51338">
    <property type="entry name" value="Composite domain of metallo-dependent hydrolases"/>
    <property type="match status" value="1"/>
</dbReference>
<name>A0ABV3NT70_9ENTR</name>
<dbReference type="PANTHER" id="PTHR32027">
    <property type="entry name" value="CYTOSINE DEAMINASE"/>
    <property type="match status" value="1"/>
</dbReference>
<keyword evidence="3" id="KW-1185">Reference proteome</keyword>
<evidence type="ECO:0000313" key="2">
    <source>
        <dbReference type="EMBL" id="MEW7312626.1"/>
    </source>
</evidence>
<sequence>MSNVELAVIQNVRLVGREGLWQISIENGRIDAIKPMSETLPENQHTLDGGGGLAIPPFIEPHIHLDTTQTAGQPHWNQSGTLFEGIERWAERKAVLTHQDVKQRAWQTLKWQIANGIQYVRTHVDVSDPTLTALKAMLEVKQEAAPWIDVQIVAFPQEGILSYPDGEALLEEALRLGADVVGAIPHFEFTREYGVESLHKAFALARKYDRPLDIHCDEIDDEQSRFVETVAALALRDGIGARVTASHTTAMHSYNGAYTSRLFRLLKLSGINFVANPLVNIHLQGRFDDYPKRRGITRVKELMEAGINVCFGHDDVFDPWYPLGTANMLQVLHMGLHVCQMMGYQQINEGLKLITDNSARTFGVQDYGIVEGNTANLIILPAENGFDAVRRQVPVRWSVREGKVIATTQLAQTWVMLDKAEEIQYR</sequence>
<accession>A0ABV3NT70</accession>
<dbReference type="SUPFAM" id="SSF51556">
    <property type="entry name" value="Metallo-dependent hydrolases"/>
    <property type="match status" value="1"/>
</dbReference>
<dbReference type="Gene3D" id="2.30.40.10">
    <property type="entry name" value="Urease, subunit C, domain 1"/>
    <property type="match status" value="1"/>
</dbReference>
<feature type="domain" description="Amidohydrolase 3" evidence="1">
    <location>
        <begin position="47"/>
        <end position="405"/>
    </location>
</feature>
<dbReference type="CDD" id="cd01293">
    <property type="entry name" value="Bact_CD"/>
    <property type="match status" value="1"/>
</dbReference>
<protein>
    <submittedName>
        <fullName evidence="2">Cytosine deaminase</fullName>
    </submittedName>
</protein>
<dbReference type="InterPro" id="IPR011059">
    <property type="entry name" value="Metal-dep_hydrolase_composite"/>
</dbReference>
<dbReference type="InterPro" id="IPR032466">
    <property type="entry name" value="Metal_Hydrolase"/>
</dbReference>
<comment type="caution">
    <text evidence="2">The sequence shown here is derived from an EMBL/GenBank/DDBJ whole genome shotgun (WGS) entry which is preliminary data.</text>
</comment>
<organism evidence="2 3">
    <name type="scientific">Buttiauxella gaviniae</name>
    <dbReference type="NCBI Taxonomy" id="82990"/>
    <lineage>
        <taxon>Bacteria</taxon>
        <taxon>Pseudomonadati</taxon>
        <taxon>Pseudomonadota</taxon>
        <taxon>Gammaproteobacteria</taxon>
        <taxon>Enterobacterales</taxon>
        <taxon>Enterobacteriaceae</taxon>
        <taxon>Buttiauxella</taxon>
    </lineage>
</organism>
<dbReference type="Gene3D" id="3.20.20.140">
    <property type="entry name" value="Metal-dependent hydrolases"/>
    <property type="match status" value="1"/>
</dbReference>
<reference evidence="2 3" key="1">
    <citation type="submission" date="2024-07" db="EMBL/GenBank/DDBJ databases">
        <authorList>
            <person name="Wang L."/>
        </authorList>
    </citation>
    <scope>NUCLEOTIDE SEQUENCE [LARGE SCALE GENOMIC DNA]</scope>
    <source>
        <strain evidence="2 3">WL359</strain>
    </source>
</reference>
<evidence type="ECO:0000259" key="1">
    <source>
        <dbReference type="Pfam" id="PF07969"/>
    </source>
</evidence>
<dbReference type="PANTHER" id="PTHR32027:SF0">
    <property type="entry name" value="CYTOSINE DEAMINASE"/>
    <property type="match status" value="1"/>
</dbReference>
<gene>
    <name evidence="2" type="ORF">AB1E22_07865</name>
</gene>
<dbReference type="InterPro" id="IPR013108">
    <property type="entry name" value="Amidohydro_3"/>
</dbReference>
<dbReference type="Proteomes" id="UP001555342">
    <property type="component" value="Unassembled WGS sequence"/>
</dbReference>
<dbReference type="EMBL" id="JBFMVT010000002">
    <property type="protein sequence ID" value="MEW7312626.1"/>
    <property type="molecule type" value="Genomic_DNA"/>
</dbReference>
<proteinExistence type="predicted"/>
<dbReference type="InterPro" id="IPR052349">
    <property type="entry name" value="Metallo-hydrolase_Enzymes"/>
</dbReference>
<dbReference type="NCBIfam" id="NF006685">
    <property type="entry name" value="PRK09230.1"/>
    <property type="match status" value="1"/>
</dbReference>
<dbReference type="NCBIfam" id="NF005748">
    <property type="entry name" value="PRK07572.1"/>
    <property type="match status" value="1"/>
</dbReference>
<dbReference type="Pfam" id="PF07969">
    <property type="entry name" value="Amidohydro_3"/>
    <property type="match status" value="1"/>
</dbReference>
<dbReference type="RefSeq" id="WP_367594821.1">
    <property type="nucleotide sequence ID" value="NZ_JBFMVT010000002.1"/>
</dbReference>